<proteinExistence type="predicted"/>
<dbReference type="Gene3D" id="3.40.630.30">
    <property type="match status" value="1"/>
</dbReference>
<dbReference type="Proteomes" id="UP000830401">
    <property type="component" value="Plasmid unnamed1"/>
</dbReference>
<keyword evidence="2" id="KW-0614">Plasmid</keyword>
<dbReference type="InterPro" id="IPR016181">
    <property type="entry name" value="Acyl_CoA_acyltransferase"/>
</dbReference>
<organism evidence="2 3">
    <name type="scientific">Hymenobacter volaticus</name>
    <dbReference type="NCBI Taxonomy" id="2932254"/>
    <lineage>
        <taxon>Bacteria</taxon>
        <taxon>Pseudomonadati</taxon>
        <taxon>Bacteroidota</taxon>
        <taxon>Cytophagia</taxon>
        <taxon>Cytophagales</taxon>
        <taxon>Hymenobacteraceae</taxon>
        <taxon>Hymenobacter</taxon>
    </lineage>
</organism>
<dbReference type="SUPFAM" id="SSF55729">
    <property type="entry name" value="Acyl-CoA N-acyltransferases (Nat)"/>
    <property type="match status" value="1"/>
</dbReference>
<feature type="domain" description="N-acetyltransferase" evidence="1">
    <location>
        <begin position="47"/>
        <end position="161"/>
    </location>
</feature>
<reference evidence="2" key="1">
    <citation type="submission" date="2022-04" db="EMBL/GenBank/DDBJ databases">
        <title>Hymenobacter sp. isolated from the air.</title>
        <authorList>
            <person name="Won M."/>
            <person name="Lee C.-M."/>
            <person name="Woen H.-Y."/>
            <person name="Kwon S.-W."/>
        </authorList>
    </citation>
    <scope>NUCLEOTIDE SEQUENCE</scope>
    <source>
        <strain evidence="2">5420S-77</strain>
        <plasmid evidence="2">unnamed1</plasmid>
    </source>
</reference>
<keyword evidence="3" id="KW-1185">Reference proteome</keyword>
<dbReference type="RefSeq" id="WP_245126160.1">
    <property type="nucleotide sequence ID" value="NZ_CP095062.1"/>
</dbReference>
<evidence type="ECO:0000313" key="2">
    <source>
        <dbReference type="EMBL" id="UOQ68698.1"/>
    </source>
</evidence>
<dbReference type="Pfam" id="PF00583">
    <property type="entry name" value="Acetyltransf_1"/>
    <property type="match status" value="1"/>
</dbReference>
<geneLocation type="plasmid" evidence="2 3">
    <name>unnamed1</name>
</geneLocation>
<accession>A0ABY4GCN0</accession>
<name>A0ABY4GCN0_9BACT</name>
<sequence length="187" mass="20997">MQIHLTETDQDLRDILALQKQNHVSQVSADVQAREGFVTLQYTLAELQQLHAAAPSIIARADGRLVGYALAAMPAVRGLVPPLDELFTMAETLPYHGRSLADHPYYLMGQICVAEGYRGVGLFDQLYQAHRAAYSSQYQLLVTDIAARNTRSLRAHQRVGFQALHRFLDPVSEQEWVVVGWDWQPGQ</sequence>
<dbReference type="InterPro" id="IPR000182">
    <property type="entry name" value="GNAT_dom"/>
</dbReference>
<evidence type="ECO:0000259" key="1">
    <source>
        <dbReference type="Pfam" id="PF00583"/>
    </source>
</evidence>
<gene>
    <name evidence="2" type="ORF">MUN86_23580</name>
</gene>
<protein>
    <submittedName>
        <fullName evidence="2">GNAT family N-acetyltransferase</fullName>
    </submittedName>
</protein>
<evidence type="ECO:0000313" key="3">
    <source>
        <dbReference type="Proteomes" id="UP000830401"/>
    </source>
</evidence>
<dbReference type="EMBL" id="CP095062">
    <property type="protein sequence ID" value="UOQ68698.1"/>
    <property type="molecule type" value="Genomic_DNA"/>
</dbReference>